<dbReference type="EMBL" id="JADNRY010000200">
    <property type="protein sequence ID" value="KAF9061477.1"/>
    <property type="molecule type" value="Genomic_DNA"/>
</dbReference>
<sequence length="216" mass="23467">MLRKAEISKNNLSAHALAPIPVDLYMSSSESSSSSISSGTTSVSFSTKSTSTASALESASDSTSDCSSSEDVESCVQSILHDADLLRLQAEASSFWNFDKSTTSDTDSLMDIKSGDSSTSSSSDPGYTDVFAPPKHQQVLHCQTRKELSEMYSQCYQVSRKAKEKPPPQLPFLLPTTKETKPADFREILRISPYTFDHLLVVIENDAVFTTNGLNA</sequence>
<keyword evidence="3" id="KW-1185">Reference proteome</keyword>
<comment type="caution">
    <text evidence="2">The sequence shown here is derived from an EMBL/GenBank/DDBJ whole genome shotgun (WGS) entry which is preliminary data.</text>
</comment>
<reference evidence="2" key="1">
    <citation type="submission" date="2020-11" db="EMBL/GenBank/DDBJ databases">
        <authorList>
            <consortium name="DOE Joint Genome Institute"/>
            <person name="Ahrendt S."/>
            <person name="Riley R."/>
            <person name="Andreopoulos W."/>
            <person name="Labutti K."/>
            <person name="Pangilinan J."/>
            <person name="Ruiz-Duenas F.J."/>
            <person name="Barrasa J.M."/>
            <person name="Sanchez-Garcia M."/>
            <person name="Camarero S."/>
            <person name="Miyauchi S."/>
            <person name="Serrano A."/>
            <person name="Linde D."/>
            <person name="Babiker R."/>
            <person name="Drula E."/>
            <person name="Ayuso-Fernandez I."/>
            <person name="Pacheco R."/>
            <person name="Padilla G."/>
            <person name="Ferreira P."/>
            <person name="Barriuso J."/>
            <person name="Kellner H."/>
            <person name="Castanera R."/>
            <person name="Alfaro M."/>
            <person name="Ramirez L."/>
            <person name="Pisabarro A.G."/>
            <person name="Kuo A."/>
            <person name="Tritt A."/>
            <person name="Lipzen A."/>
            <person name="He G."/>
            <person name="Yan M."/>
            <person name="Ng V."/>
            <person name="Cullen D."/>
            <person name="Martin F."/>
            <person name="Rosso M.-N."/>
            <person name="Henrissat B."/>
            <person name="Hibbett D."/>
            <person name="Martinez A.T."/>
            <person name="Grigoriev I.V."/>
        </authorList>
    </citation>
    <scope>NUCLEOTIDE SEQUENCE</scope>
    <source>
        <strain evidence="2">AH 40177</strain>
    </source>
</reference>
<feature type="region of interest" description="Disordered" evidence="1">
    <location>
        <begin position="27"/>
        <end position="46"/>
    </location>
</feature>
<protein>
    <submittedName>
        <fullName evidence="2">Uncharacterized protein</fullName>
    </submittedName>
</protein>
<dbReference type="AlphaFoldDB" id="A0A9P5PE30"/>
<proteinExistence type="predicted"/>
<dbReference type="Proteomes" id="UP000772434">
    <property type="component" value="Unassembled WGS sequence"/>
</dbReference>
<gene>
    <name evidence="2" type="ORF">BDP27DRAFT_1428887</name>
</gene>
<feature type="compositionally biased region" description="Low complexity" evidence="1">
    <location>
        <begin position="115"/>
        <end position="124"/>
    </location>
</feature>
<feature type="region of interest" description="Disordered" evidence="1">
    <location>
        <begin position="105"/>
        <end position="127"/>
    </location>
</feature>
<dbReference type="OrthoDB" id="10652441at2759"/>
<evidence type="ECO:0000313" key="2">
    <source>
        <dbReference type="EMBL" id="KAF9061477.1"/>
    </source>
</evidence>
<name>A0A9P5PE30_9AGAR</name>
<evidence type="ECO:0000256" key="1">
    <source>
        <dbReference type="SAM" id="MobiDB-lite"/>
    </source>
</evidence>
<accession>A0A9P5PE30</accession>
<organism evidence="2 3">
    <name type="scientific">Rhodocollybia butyracea</name>
    <dbReference type="NCBI Taxonomy" id="206335"/>
    <lineage>
        <taxon>Eukaryota</taxon>
        <taxon>Fungi</taxon>
        <taxon>Dikarya</taxon>
        <taxon>Basidiomycota</taxon>
        <taxon>Agaricomycotina</taxon>
        <taxon>Agaricomycetes</taxon>
        <taxon>Agaricomycetidae</taxon>
        <taxon>Agaricales</taxon>
        <taxon>Marasmiineae</taxon>
        <taxon>Omphalotaceae</taxon>
        <taxon>Rhodocollybia</taxon>
    </lineage>
</organism>
<evidence type="ECO:0000313" key="3">
    <source>
        <dbReference type="Proteomes" id="UP000772434"/>
    </source>
</evidence>